<keyword evidence="1" id="KW-1133">Transmembrane helix</keyword>
<name>A0A077M0T8_9MICO</name>
<protein>
    <submittedName>
        <fullName evidence="2">Putative membrane protein</fullName>
    </submittedName>
</protein>
<dbReference type="PANTHER" id="PTHR35337:SF1">
    <property type="entry name" value="SLR1478 PROTEIN"/>
    <property type="match status" value="1"/>
</dbReference>
<dbReference type="AlphaFoldDB" id="A0A077M0T8"/>
<feature type="transmembrane region" description="Helical" evidence="1">
    <location>
        <begin position="165"/>
        <end position="185"/>
    </location>
</feature>
<dbReference type="STRING" id="1194083.BN12_4350001"/>
<feature type="transmembrane region" description="Helical" evidence="1">
    <location>
        <begin position="256"/>
        <end position="273"/>
    </location>
</feature>
<dbReference type="Pfam" id="PF01944">
    <property type="entry name" value="SpoIIM"/>
    <property type="match status" value="1"/>
</dbReference>
<keyword evidence="4" id="KW-1185">Reference proteome</keyword>
<dbReference type="InterPro" id="IPR002798">
    <property type="entry name" value="SpoIIM-like"/>
</dbReference>
<reference evidence="2 4" key="2">
    <citation type="journal article" date="2013" name="ISME J.">
        <title>A metabolic model for members of the genus Tetrasphaera involved in enhanced biological phosphorus removal.</title>
        <authorList>
            <person name="Kristiansen R."/>
            <person name="Nguyen H.T.T."/>
            <person name="Saunders A.M."/>
            <person name="Nielsen J.L."/>
            <person name="Wimmer R."/>
            <person name="Le V.Q."/>
            <person name="McIlroy S.J."/>
            <person name="Petrovski S."/>
            <person name="Seviour R.J."/>
            <person name="Calteau A."/>
            <person name="Nielsen K.L."/>
            <person name="Nielsen P.H."/>
        </authorList>
    </citation>
    <scope>NUCLEOTIDE SEQUENCE [LARGE SCALE GENOMIC DNA]</scope>
    <source>
        <strain evidence="2 4">T1-X7</strain>
    </source>
</reference>
<comment type="caution">
    <text evidence="2">The sequence shown here is derived from an EMBL/GenBank/DDBJ whole genome shotgun (WGS) entry which is preliminary data.</text>
</comment>
<evidence type="ECO:0000313" key="3">
    <source>
        <dbReference type="EMBL" id="CCH79984.1"/>
    </source>
</evidence>
<evidence type="ECO:0000313" key="2">
    <source>
        <dbReference type="EMBL" id="CCH79456.1"/>
    </source>
</evidence>
<sequence>MDLDAFVAHNEPVWHRLDALVHRRRPTADEADELLDLYQRTSTHLSVVRSSAPDPSLVRYLSALLTRARIAQASRRALSWRDVLWFWTHSFPAALYRLRWWWLSVWGANLVVVTIIVAWTMHHPELYSQALTKAEIDRLVNTDFAGYYSEYAHHEFATMVWVNNAWVSALCIAMGVLGFPVVMLLWSNILNVGIIGALMLEHGRASLFFGMLLPHGLLELTAVFVAAGAGLRLFWSWIDPGARTRAQAFAEAGRTAIGIAMGLVAVLLVSGLIEGFVTPSDLPTWARVGIGVLALLAFLAYVFTLGRRAARQGVTGDLDRRDVGDTAPLA</sequence>
<reference evidence="2" key="1">
    <citation type="submission" date="2012-05" db="EMBL/GenBank/DDBJ databases">
        <authorList>
            <person name="McIlroy S."/>
        </authorList>
    </citation>
    <scope>NUCLEOTIDE SEQUENCE</scope>
    <source>
        <strain evidence="2">T1-X7</strain>
    </source>
</reference>
<feature type="transmembrane region" description="Helical" evidence="1">
    <location>
        <begin position="217"/>
        <end position="235"/>
    </location>
</feature>
<dbReference type="PANTHER" id="PTHR35337">
    <property type="entry name" value="SLR1478 PROTEIN"/>
    <property type="match status" value="1"/>
</dbReference>
<evidence type="ECO:0000313" key="4">
    <source>
        <dbReference type="Proteomes" id="UP000035721"/>
    </source>
</evidence>
<proteinExistence type="predicted"/>
<organism evidence="2 4">
    <name type="scientific">Nostocoides japonicum T1-X7</name>
    <dbReference type="NCBI Taxonomy" id="1194083"/>
    <lineage>
        <taxon>Bacteria</taxon>
        <taxon>Bacillati</taxon>
        <taxon>Actinomycetota</taxon>
        <taxon>Actinomycetes</taxon>
        <taxon>Micrococcales</taxon>
        <taxon>Intrasporangiaceae</taxon>
        <taxon>Nostocoides</taxon>
    </lineage>
</organism>
<dbReference type="EMBL" id="CAJB01000374">
    <property type="protein sequence ID" value="CCH79456.1"/>
    <property type="molecule type" value="Genomic_DNA"/>
</dbReference>
<feature type="transmembrane region" description="Helical" evidence="1">
    <location>
        <begin position="192"/>
        <end position="211"/>
    </location>
</feature>
<feature type="transmembrane region" description="Helical" evidence="1">
    <location>
        <begin position="100"/>
        <end position="121"/>
    </location>
</feature>
<gene>
    <name evidence="2" type="ORF">BN12_4350001</name>
    <name evidence="3" type="ORF">BN12_690013</name>
</gene>
<keyword evidence="1" id="KW-0812">Transmembrane</keyword>
<dbReference type="Proteomes" id="UP000035721">
    <property type="component" value="Unassembled WGS sequence"/>
</dbReference>
<dbReference type="RefSeq" id="WP_048551989.1">
    <property type="nucleotide sequence ID" value="NZ_HF570958.1"/>
</dbReference>
<feature type="transmembrane region" description="Helical" evidence="1">
    <location>
        <begin position="285"/>
        <end position="303"/>
    </location>
</feature>
<keyword evidence="1" id="KW-0472">Membrane</keyword>
<dbReference type="EMBL" id="CAJB01000402">
    <property type="protein sequence ID" value="CCH79984.1"/>
    <property type="molecule type" value="Genomic_DNA"/>
</dbReference>
<dbReference type="OrthoDB" id="5243448at2"/>
<evidence type="ECO:0000256" key="1">
    <source>
        <dbReference type="SAM" id="Phobius"/>
    </source>
</evidence>
<accession>A0A077M0T8</accession>